<keyword evidence="2" id="KW-1185">Reference proteome</keyword>
<dbReference type="Proteomes" id="UP001209878">
    <property type="component" value="Unassembled WGS sequence"/>
</dbReference>
<dbReference type="AlphaFoldDB" id="A0AAD9UC83"/>
<protein>
    <submittedName>
        <fullName evidence="1">Uncharacterized protein</fullName>
    </submittedName>
</protein>
<sequence length="99" mass="11313">MHTLNIYIIHKSLYIYGSCAHVRFVLFNRMPRHWIVVSGRRYSSSMFDHVYCMRGCPSQVSKQSLVGSPHRAAFCRLLSATFTCFVCSQVETFGDRGGT</sequence>
<accession>A0AAD9UC83</accession>
<dbReference type="EMBL" id="JAODUO010000288">
    <property type="protein sequence ID" value="KAK2183979.1"/>
    <property type="molecule type" value="Genomic_DNA"/>
</dbReference>
<comment type="caution">
    <text evidence="1">The sequence shown here is derived from an EMBL/GenBank/DDBJ whole genome shotgun (WGS) entry which is preliminary data.</text>
</comment>
<evidence type="ECO:0000313" key="1">
    <source>
        <dbReference type="EMBL" id="KAK2183979.1"/>
    </source>
</evidence>
<organism evidence="1 2">
    <name type="scientific">Ridgeia piscesae</name>
    <name type="common">Tubeworm</name>
    <dbReference type="NCBI Taxonomy" id="27915"/>
    <lineage>
        <taxon>Eukaryota</taxon>
        <taxon>Metazoa</taxon>
        <taxon>Spiralia</taxon>
        <taxon>Lophotrochozoa</taxon>
        <taxon>Annelida</taxon>
        <taxon>Polychaeta</taxon>
        <taxon>Sedentaria</taxon>
        <taxon>Canalipalpata</taxon>
        <taxon>Sabellida</taxon>
        <taxon>Siboglinidae</taxon>
        <taxon>Ridgeia</taxon>
    </lineage>
</organism>
<reference evidence="1" key="1">
    <citation type="journal article" date="2023" name="Mol. Biol. Evol.">
        <title>Third-Generation Sequencing Reveals the Adaptive Role of the Epigenome in Three Deep-Sea Polychaetes.</title>
        <authorList>
            <person name="Perez M."/>
            <person name="Aroh O."/>
            <person name="Sun Y."/>
            <person name="Lan Y."/>
            <person name="Juniper S.K."/>
            <person name="Young C.R."/>
            <person name="Angers B."/>
            <person name="Qian P.Y."/>
        </authorList>
    </citation>
    <scope>NUCLEOTIDE SEQUENCE</scope>
    <source>
        <strain evidence="1">R07B-5</strain>
    </source>
</reference>
<gene>
    <name evidence="1" type="ORF">NP493_288g02032</name>
</gene>
<name>A0AAD9UC83_RIDPI</name>
<evidence type="ECO:0000313" key="2">
    <source>
        <dbReference type="Proteomes" id="UP001209878"/>
    </source>
</evidence>
<proteinExistence type="predicted"/>